<dbReference type="InterPro" id="IPR012574">
    <property type="entry name" value="ATP5MJ"/>
</dbReference>
<dbReference type="AlphaFoldDB" id="A0A8C6CUF6"/>
<proteinExistence type="predicted"/>
<name>A0A8C6CUF6_MOSMO</name>
<dbReference type="Proteomes" id="UP000694544">
    <property type="component" value="Unplaced"/>
</dbReference>
<dbReference type="PANTHER" id="PTHR15233:SF1">
    <property type="entry name" value="ATP SYNTHASE SUBUNIT ATP5MJ, MITOCHONDRIAL"/>
    <property type="match status" value="1"/>
</dbReference>
<reference evidence="1" key="2">
    <citation type="submission" date="2025-09" db="UniProtKB">
        <authorList>
            <consortium name="Ensembl"/>
        </authorList>
    </citation>
    <scope>IDENTIFICATION</scope>
</reference>
<dbReference type="GeneTree" id="ENSGT01140000286096"/>
<dbReference type="Ensembl" id="ENSMMST00000006738.1">
    <property type="protein sequence ID" value="ENSMMSP00000006167.1"/>
    <property type="gene ID" value="ENSMMSG00000004663.1"/>
</dbReference>
<protein>
    <submittedName>
        <fullName evidence="1">Uncharacterized protein</fullName>
    </submittedName>
</protein>
<dbReference type="Pfam" id="PF08039">
    <property type="entry name" value="Mit_proteolip"/>
    <property type="match status" value="1"/>
</dbReference>
<accession>A0A8C6CUF6</accession>
<reference evidence="1" key="1">
    <citation type="submission" date="2025-08" db="UniProtKB">
        <authorList>
            <consortium name="Ensembl"/>
        </authorList>
    </citation>
    <scope>IDENTIFICATION</scope>
</reference>
<dbReference type="GO" id="GO:0005739">
    <property type="term" value="C:mitochondrion"/>
    <property type="evidence" value="ECO:0007669"/>
    <property type="project" value="InterPro"/>
</dbReference>
<organism evidence="1 2">
    <name type="scientific">Moschus moschiferus</name>
    <name type="common">Siberian musk deer</name>
    <name type="synonym">Moschus sibiricus</name>
    <dbReference type="NCBI Taxonomy" id="68415"/>
    <lineage>
        <taxon>Eukaryota</taxon>
        <taxon>Metazoa</taxon>
        <taxon>Chordata</taxon>
        <taxon>Craniata</taxon>
        <taxon>Vertebrata</taxon>
        <taxon>Euteleostomi</taxon>
        <taxon>Mammalia</taxon>
        <taxon>Eutheria</taxon>
        <taxon>Laurasiatheria</taxon>
        <taxon>Artiodactyla</taxon>
        <taxon>Ruminantia</taxon>
        <taxon>Pecora</taxon>
        <taxon>Moschidae</taxon>
        <taxon>Moschus</taxon>
    </lineage>
</organism>
<keyword evidence="2" id="KW-1185">Reference proteome</keyword>
<evidence type="ECO:0000313" key="1">
    <source>
        <dbReference type="Ensembl" id="ENSMMSP00000006167.1"/>
    </source>
</evidence>
<sequence length="75" mass="9309">ILQSFIKNIWIPMKPCCTQVYQEIWVGMELMGFIIYKIRRIRSRPSPLVFINMLKVEDKWEFRFGIYTHYYMQNR</sequence>
<dbReference type="PANTHER" id="PTHR15233">
    <property type="entry name" value="MITOCHONDRIAL PROTEOLIPID"/>
    <property type="match status" value="1"/>
</dbReference>
<evidence type="ECO:0000313" key="2">
    <source>
        <dbReference type="Proteomes" id="UP000694544"/>
    </source>
</evidence>